<reference evidence="4 5" key="1">
    <citation type="submission" date="2010-06" db="EMBL/GenBank/DDBJ databases">
        <title>Complete sequence of chromosome of Nitrosococcus watsoni C-113.</title>
        <authorList>
            <consortium name="US DOE Joint Genome Institute"/>
            <person name="Lucas S."/>
            <person name="Copeland A."/>
            <person name="Lapidus A."/>
            <person name="Cheng J.-F."/>
            <person name="Bruce D."/>
            <person name="Goodwin L."/>
            <person name="Pitluck S."/>
            <person name="Malfatti S.A."/>
            <person name="Chain P.S.G."/>
            <person name="Land M."/>
            <person name="Hauser L."/>
            <person name="Kyrpides N."/>
            <person name="Ivanova N."/>
            <person name="Cambell M.A."/>
            <person name="Heidelberg J.F."/>
            <person name="Klotz M.G."/>
            <person name="Woyke T."/>
        </authorList>
    </citation>
    <scope>NUCLEOTIDE SEQUENCE [LARGE SCALE GENOMIC DNA]</scope>
    <source>
        <strain evidence="4 5">C-113</strain>
    </source>
</reference>
<evidence type="ECO:0000256" key="1">
    <source>
        <dbReference type="ARBA" id="ARBA00004924"/>
    </source>
</evidence>
<dbReference type="GO" id="GO:0016881">
    <property type="term" value="F:acid-amino acid ligase activity"/>
    <property type="evidence" value="ECO:0007669"/>
    <property type="project" value="UniProtKB-ARBA"/>
</dbReference>
<evidence type="ECO:0000313" key="4">
    <source>
        <dbReference type="EMBL" id="ADJ28226.1"/>
    </source>
</evidence>
<dbReference type="Proteomes" id="UP000000393">
    <property type="component" value="Chromosome"/>
</dbReference>
<dbReference type="RefSeq" id="WP_013220322.1">
    <property type="nucleotide sequence ID" value="NC_014315.1"/>
</dbReference>
<feature type="domain" description="Aerobactin siderophore biosynthesis IucA/IucC-like C-terminal" evidence="3">
    <location>
        <begin position="394"/>
        <end position="548"/>
    </location>
</feature>
<dbReference type="KEGG" id="nwa:Nwat_1300"/>
<accession>D8K5P9</accession>
<gene>
    <name evidence="4" type="ordered locus">Nwat_1300</name>
</gene>
<keyword evidence="5" id="KW-1185">Reference proteome</keyword>
<comment type="pathway">
    <text evidence="1">Siderophore biosynthesis.</text>
</comment>
<dbReference type="Gene3D" id="3.30.310.280">
    <property type="match status" value="1"/>
</dbReference>
<dbReference type="Pfam" id="PF06276">
    <property type="entry name" value="FhuF"/>
    <property type="match status" value="1"/>
</dbReference>
<dbReference type="STRING" id="105559.Nwat_1300"/>
<dbReference type="InterPro" id="IPR037455">
    <property type="entry name" value="LucA/IucC-like"/>
</dbReference>
<dbReference type="Pfam" id="PF04183">
    <property type="entry name" value="IucA_IucC"/>
    <property type="match status" value="1"/>
</dbReference>
<proteinExistence type="predicted"/>
<evidence type="ECO:0000259" key="3">
    <source>
        <dbReference type="Pfam" id="PF06276"/>
    </source>
</evidence>
<feature type="domain" description="Aerobactin siderophore biosynthesis IucA/IucC N-terminal" evidence="2">
    <location>
        <begin position="125"/>
        <end position="371"/>
    </location>
</feature>
<dbReference type="eggNOG" id="COG4264">
    <property type="taxonomic scope" value="Bacteria"/>
</dbReference>
<evidence type="ECO:0000259" key="2">
    <source>
        <dbReference type="Pfam" id="PF04183"/>
    </source>
</evidence>
<dbReference type="Gene3D" id="6.10.250.3370">
    <property type="match status" value="1"/>
</dbReference>
<dbReference type="EMBL" id="CP002086">
    <property type="protein sequence ID" value="ADJ28226.1"/>
    <property type="molecule type" value="Genomic_DNA"/>
</dbReference>
<dbReference type="PANTHER" id="PTHR34384:SF6">
    <property type="entry name" value="STAPHYLOFERRIN B SYNTHASE"/>
    <property type="match status" value="1"/>
</dbReference>
<name>D8K5P9_NITWC</name>
<dbReference type="OrthoDB" id="495728at2"/>
<evidence type="ECO:0000313" key="5">
    <source>
        <dbReference type="Proteomes" id="UP000000393"/>
    </source>
</evidence>
<dbReference type="Gene3D" id="1.10.510.40">
    <property type="match status" value="1"/>
</dbReference>
<protein>
    <submittedName>
        <fullName evidence="4">IucA/IucC family protein</fullName>
    </submittedName>
</protein>
<dbReference type="PANTHER" id="PTHR34384">
    <property type="entry name" value="L-2,3-DIAMINOPROPANOATE--CITRATE LIGASE"/>
    <property type="match status" value="1"/>
</dbReference>
<dbReference type="InterPro" id="IPR022770">
    <property type="entry name" value="IucA/IucC-like_C"/>
</dbReference>
<dbReference type="InterPro" id="IPR007310">
    <property type="entry name" value="Aerobactin_biosyn_IucA/IucC_N"/>
</dbReference>
<dbReference type="GO" id="GO:0019290">
    <property type="term" value="P:siderophore biosynthetic process"/>
    <property type="evidence" value="ECO:0007669"/>
    <property type="project" value="InterPro"/>
</dbReference>
<dbReference type="HOGENOM" id="CLU_018524_1_1_6"/>
<sequence length="578" mass="67028">MSWETANRNLITKAISELYFEEIISQKVREIEKGLYTLKIEENLSYIFEAHKSIWCHLIIDESSLKRTDGLELDAARFFKEIQPLTKMNAITLANFLEEMLHTLYSDQVILKKRISSRKLSQLNYLEIESYLDGHPKIILNKGRLGWSPDDLSAFSPENDRKIQFYRVAIKKDLITVSHQKEKNFSEIIYADLEKEEINLLKEKLANKQCDVKAYYIIPIHPWQWENKIKIFFQKDISKKNIVFLASAGDSYKPHISLRTFSNYSNSYLYDIKLPISILNTSCVRGIPAHYVAVASEISTGMEAIIRQDNLLFNSNMDCLKDIGAFSYIEPSYKDIVGAPYQYKEFLGAVWRESSVTKLKEKEQCLMTGALSYLDERKKSLIGCLIESSSLTMEEWLEAYFKSVVIPIYHLQSQYGIGLVAHGQNTLLKLNNNIPSGLIIKDFHGDLRLNKNFPRETGKFFPDKIIKKLDILPSDHIIYDLITGHFISVLRFISQALFLSHGYKEKKFYNLLGMIVHDYEKKYPTRSKTPSLLTPNYHRVLLNKVRFIIGYQDTAQRPKPQLGNPLLNPLIEKDYFHV</sequence>
<organism evidence="4 5">
    <name type="scientific">Nitrosococcus watsoni (strain C-113)</name>
    <dbReference type="NCBI Taxonomy" id="105559"/>
    <lineage>
        <taxon>Bacteria</taxon>
        <taxon>Pseudomonadati</taxon>
        <taxon>Pseudomonadota</taxon>
        <taxon>Gammaproteobacteria</taxon>
        <taxon>Chromatiales</taxon>
        <taxon>Chromatiaceae</taxon>
        <taxon>Nitrosococcus</taxon>
    </lineage>
</organism>
<dbReference type="AlphaFoldDB" id="D8K5P9"/>